<dbReference type="Pfam" id="PF01479">
    <property type="entry name" value="S4"/>
    <property type="match status" value="1"/>
</dbReference>
<organism evidence="4 5">
    <name type="scientific">Durusdinium trenchii</name>
    <dbReference type="NCBI Taxonomy" id="1381693"/>
    <lineage>
        <taxon>Eukaryota</taxon>
        <taxon>Sar</taxon>
        <taxon>Alveolata</taxon>
        <taxon>Dinophyceae</taxon>
        <taxon>Suessiales</taxon>
        <taxon>Symbiodiniaceae</taxon>
        <taxon>Durusdinium</taxon>
    </lineage>
</organism>
<gene>
    <name evidence="4" type="ORF">SCF082_LOCUS14007</name>
</gene>
<protein>
    <submittedName>
        <fullName evidence="4">S4 RNA-binding domain-containing protein</fullName>
    </submittedName>
</protein>
<evidence type="ECO:0000256" key="2">
    <source>
        <dbReference type="SAM" id="MobiDB-lite"/>
    </source>
</evidence>
<evidence type="ECO:0000256" key="1">
    <source>
        <dbReference type="PROSITE-ProRule" id="PRU00182"/>
    </source>
</evidence>
<dbReference type="InterPro" id="IPR036986">
    <property type="entry name" value="S4_RNA-bd_sf"/>
</dbReference>
<evidence type="ECO:0000313" key="4">
    <source>
        <dbReference type="EMBL" id="CAK9018268.1"/>
    </source>
</evidence>
<keyword evidence="5" id="KW-1185">Reference proteome</keyword>
<feature type="domain" description="RNA-binding S4" evidence="3">
    <location>
        <begin position="9"/>
        <end position="65"/>
    </location>
</feature>
<dbReference type="CDD" id="cd00165">
    <property type="entry name" value="S4"/>
    <property type="match status" value="1"/>
</dbReference>
<dbReference type="SUPFAM" id="SSF55174">
    <property type="entry name" value="Alpha-L RNA-binding motif"/>
    <property type="match status" value="1"/>
</dbReference>
<comment type="caution">
    <text evidence="4">The sequence shown here is derived from an EMBL/GenBank/DDBJ whole genome shotgun (WGS) entry which is preliminary data.</text>
</comment>
<feature type="region of interest" description="Disordered" evidence="2">
    <location>
        <begin position="128"/>
        <end position="147"/>
    </location>
</feature>
<reference evidence="4 5" key="1">
    <citation type="submission" date="2024-02" db="EMBL/GenBank/DDBJ databases">
        <authorList>
            <person name="Chen Y."/>
            <person name="Shah S."/>
            <person name="Dougan E. K."/>
            <person name="Thang M."/>
            <person name="Chan C."/>
        </authorList>
    </citation>
    <scope>NUCLEOTIDE SEQUENCE [LARGE SCALE GENOMIC DNA]</scope>
</reference>
<sequence length="315" mass="34697">MSVIGNDEVWISKFLSHSGVCSRRDVKELVLQGRVTVNGEVIKEWTLHLPSCMICVCAPAVRDAKAVVVYNGAPDTQRLQDSASLTTERDRNRSETALQKGLRLPDEGRPCLPLEELEVLLQSFRSVPSSARDGPRGRRNEDLEPQVASLEDMDSLEEDWETGWALTLAVEAVELWETEAKAIGSEVEAENELLADRWEVGTEAVEGLRGDAYTVAEDLGTRELKKPDAILELFETMRKAVLLAEDAKFQVGLIKGVRRGVCSLLDYTGQCLPLARNRHTGLLMCCVSHFVENVANISLDVTPDVGISVALPAED</sequence>
<accession>A0ABP0JUV5</accession>
<dbReference type="Proteomes" id="UP001642464">
    <property type="component" value="Unassembled WGS sequence"/>
</dbReference>
<evidence type="ECO:0000259" key="3">
    <source>
        <dbReference type="SMART" id="SM00363"/>
    </source>
</evidence>
<name>A0ABP0JUV5_9DINO</name>
<dbReference type="SMART" id="SM00363">
    <property type="entry name" value="S4"/>
    <property type="match status" value="1"/>
</dbReference>
<dbReference type="Gene3D" id="3.10.290.10">
    <property type="entry name" value="RNA-binding S4 domain"/>
    <property type="match status" value="1"/>
</dbReference>
<evidence type="ECO:0000313" key="5">
    <source>
        <dbReference type="Proteomes" id="UP001642464"/>
    </source>
</evidence>
<dbReference type="InterPro" id="IPR002942">
    <property type="entry name" value="S4_RNA-bd"/>
</dbReference>
<feature type="compositionally biased region" description="Basic and acidic residues" evidence="2">
    <location>
        <begin position="133"/>
        <end position="142"/>
    </location>
</feature>
<dbReference type="EMBL" id="CAXAMM010008724">
    <property type="protein sequence ID" value="CAK9018268.1"/>
    <property type="molecule type" value="Genomic_DNA"/>
</dbReference>
<keyword evidence="1" id="KW-0694">RNA-binding</keyword>
<proteinExistence type="predicted"/>
<dbReference type="PROSITE" id="PS50889">
    <property type="entry name" value="S4"/>
    <property type="match status" value="1"/>
</dbReference>